<dbReference type="AlphaFoldDB" id="A0A6C0JGP1"/>
<sequence length="119" mass="13253">MNNLKMIGGGNKKQGTPLSISTKSSLVFTINKRSYTSKKNREKYNICCKARISSCMACAEGISEKEFCKKNKNKKVSGCEKYNVCCEAMISSCMACKEGISEKEFCKKNPLVDGCENYK</sequence>
<evidence type="ECO:0000313" key="1">
    <source>
        <dbReference type="EMBL" id="QHU02928.1"/>
    </source>
</evidence>
<protein>
    <submittedName>
        <fullName evidence="1">Uncharacterized protein</fullName>
    </submittedName>
</protein>
<reference evidence="1" key="1">
    <citation type="journal article" date="2020" name="Nature">
        <title>Giant virus diversity and host interactions through global metagenomics.</title>
        <authorList>
            <person name="Schulz F."/>
            <person name="Roux S."/>
            <person name="Paez-Espino D."/>
            <person name="Jungbluth S."/>
            <person name="Walsh D.A."/>
            <person name="Denef V.J."/>
            <person name="McMahon K.D."/>
            <person name="Konstantinidis K.T."/>
            <person name="Eloe-Fadrosh E.A."/>
            <person name="Kyrpides N.C."/>
            <person name="Woyke T."/>
        </authorList>
    </citation>
    <scope>NUCLEOTIDE SEQUENCE</scope>
    <source>
        <strain evidence="1">GVMAG-M-3300025890-48</strain>
    </source>
</reference>
<proteinExistence type="predicted"/>
<organism evidence="1">
    <name type="scientific">viral metagenome</name>
    <dbReference type="NCBI Taxonomy" id="1070528"/>
    <lineage>
        <taxon>unclassified sequences</taxon>
        <taxon>metagenomes</taxon>
        <taxon>organismal metagenomes</taxon>
    </lineage>
</organism>
<accession>A0A6C0JGP1</accession>
<dbReference type="EMBL" id="MN740367">
    <property type="protein sequence ID" value="QHU02928.1"/>
    <property type="molecule type" value="Genomic_DNA"/>
</dbReference>
<name>A0A6C0JGP1_9ZZZZ</name>